<name>A0A9N9SJ20_PHACE</name>
<organism evidence="9 10">
    <name type="scientific">Phaedon cochleariae</name>
    <name type="common">Mustard beetle</name>
    <dbReference type="NCBI Taxonomy" id="80249"/>
    <lineage>
        <taxon>Eukaryota</taxon>
        <taxon>Metazoa</taxon>
        <taxon>Ecdysozoa</taxon>
        <taxon>Arthropoda</taxon>
        <taxon>Hexapoda</taxon>
        <taxon>Insecta</taxon>
        <taxon>Pterygota</taxon>
        <taxon>Neoptera</taxon>
        <taxon>Endopterygota</taxon>
        <taxon>Coleoptera</taxon>
        <taxon>Polyphaga</taxon>
        <taxon>Cucujiformia</taxon>
        <taxon>Chrysomeloidea</taxon>
        <taxon>Chrysomelidae</taxon>
        <taxon>Chrysomelinae</taxon>
        <taxon>Chrysomelini</taxon>
        <taxon>Phaedon</taxon>
    </lineage>
</organism>
<dbReference type="PANTHER" id="PTHR42643:SF38">
    <property type="entry name" value="IONOTROPIC RECEPTOR 100A"/>
    <property type="match status" value="1"/>
</dbReference>
<keyword evidence="3 8" id="KW-0812">Transmembrane</keyword>
<evidence type="ECO:0000256" key="5">
    <source>
        <dbReference type="ARBA" id="ARBA00023136"/>
    </source>
</evidence>
<sequence>MDRSTCHIDNELQNSPNNGANDLVTTLIRNVPRHKLISTEKFVLKHQTIEQTTSSRVTIQSDNQEKITAASFKENFEKMHLFSDPRDLYLYLAWDEQLFLNFLTDPNLALPKSRGLYLIFFMYEQTNDCEGFREKTAELLAHLWETHSVLNVVANTPCTCHSDHYYTYDPFTKVADRKWGAVKVKRAERILAEKYTVTNKLRNMNRMPLKVSLFERIPTLLLNKLQKNPCPDEAIQKKPKGMYGLDAAVLKTLSKFMNFTIEIDKDKVYFGNVLDNGTVTGSLGKLMRKEVEWAANSRFSYVPHYDEIEYTNPIANDEICIVVPKSSRVPHWMAIFECFKIEVQACILITSLVCILFWYLYKKLVVVRNRHDSSRAWLEVFSIIISTPVRIRVRTRSFFFLTALMLFNIVVTGIFQGNLIKSFSNTEYYQELNSLEDFLNSGLKVHTTFLSLFAGQNSSIFRHLQAAIVDSSVANSSSMMQAAISRNMAAVERRTDAEFFIKNCFTDSNGIPLLHLVGECPSKFFLGYPLRKRSPFTPMFKSVLDKLSRGGFIDKWGEVALESLTTHSKIGEDGTQRKLELSDFQVAFNILLGGYVLSCHFLASSSSYSQQQRCQLAAVERRTDADFFIKNCFTDSNGIHLLHVVEECPNKFFLDYPLRKKSPFTPMFRSILDKLSRGGFIDKWGEVAVETLTTHSKIREDGTPRKLELSDFQVDFNILLGGYVLSCMVFTFERYWFTRFSFLAMKERPLLP</sequence>
<dbReference type="OrthoDB" id="8195814at2759"/>
<keyword evidence="10" id="KW-1185">Reference proteome</keyword>
<dbReference type="GO" id="GO:0005886">
    <property type="term" value="C:plasma membrane"/>
    <property type="evidence" value="ECO:0007669"/>
    <property type="project" value="UniProtKB-SubCell"/>
</dbReference>
<dbReference type="Gene3D" id="3.40.190.10">
    <property type="entry name" value="Periplasmic binding protein-like II"/>
    <property type="match status" value="1"/>
</dbReference>
<dbReference type="AlphaFoldDB" id="A0A9N9SJ20"/>
<reference evidence="9" key="2">
    <citation type="submission" date="2022-10" db="EMBL/GenBank/DDBJ databases">
        <authorList>
            <consortium name="ENA_rothamsted_submissions"/>
            <consortium name="culmorum"/>
            <person name="King R."/>
        </authorList>
    </citation>
    <scope>NUCLEOTIDE SEQUENCE</scope>
</reference>
<proteinExistence type="predicted"/>
<evidence type="ECO:0000256" key="6">
    <source>
        <dbReference type="ARBA" id="ARBA00023170"/>
    </source>
</evidence>
<dbReference type="SUPFAM" id="SSF53850">
    <property type="entry name" value="Periplasmic binding protein-like II"/>
    <property type="match status" value="1"/>
</dbReference>
<dbReference type="Proteomes" id="UP001153737">
    <property type="component" value="Chromosome 8"/>
</dbReference>
<keyword evidence="4 8" id="KW-1133">Transmembrane helix</keyword>
<evidence type="ECO:0000256" key="3">
    <source>
        <dbReference type="ARBA" id="ARBA00022692"/>
    </source>
</evidence>
<evidence type="ECO:0008006" key="11">
    <source>
        <dbReference type="Google" id="ProtNLM"/>
    </source>
</evidence>
<accession>A0A9N9SJ20</accession>
<dbReference type="InterPro" id="IPR052192">
    <property type="entry name" value="Insect_Ionotropic_Sensory_Rcpt"/>
</dbReference>
<keyword evidence="7" id="KW-0325">Glycoprotein</keyword>
<evidence type="ECO:0000256" key="8">
    <source>
        <dbReference type="SAM" id="Phobius"/>
    </source>
</evidence>
<evidence type="ECO:0000313" key="9">
    <source>
        <dbReference type="EMBL" id="CAG9824900.1"/>
    </source>
</evidence>
<keyword evidence="6" id="KW-0675">Receptor</keyword>
<evidence type="ECO:0000256" key="1">
    <source>
        <dbReference type="ARBA" id="ARBA00004651"/>
    </source>
</evidence>
<keyword evidence="2" id="KW-1003">Cell membrane</keyword>
<keyword evidence="5 8" id="KW-0472">Membrane</keyword>
<evidence type="ECO:0000256" key="2">
    <source>
        <dbReference type="ARBA" id="ARBA00022475"/>
    </source>
</evidence>
<evidence type="ECO:0000256" key="4">
    <source>
        <dbReference type="ARBA" id="ARBA00022989"/>
    </source>
</evidence>
<dbReference type="PANTHER" id="PTHR42643">
    <property type="entry name" value="IONOTROPIC RECEPTOR 20A-RELATED"/>
    <property type="match status" value="1"/>
</dbReference>
<comment type="subcellular location">
    <subcellularLocation>
        <location evidence="1">Cell membrane</location>
        <topology evidence="1">Multi-pass membrane protein</topology>
    </subcellularLocation>
</comment>
<evidence type="ECO:0000256" key="7">
    <source>
        <dbReference type="ARBA" id="ARBA00023180"/>
    </source>
</evidence>
<protein>
    <recommendedName>
        <fullName evidence="11">Ionotropic receptor</fullName>
    </recommendedName>
</protein>
<reference evidence="9" key="1">
    <citation type="submission" date="2022-01" db="EMBL/GenBank/DDBJ databases">
        <authorList>
            <person name="King R."/>
        </authorList>
    </citation>
    <scope>NUCLEOTIDE SEQUENCE</scope>
</reference>
<gene>
    <name evidence="9" type="ORF">PHAECO_LOCUS12072</name>
</gene>
<feature type="transmembrane region" description="Helical" evidence="8">
    <location>
        <begin position="341"/>
        <end position="361"/>
    </location>
</feature>
<feature type="transmembrane region" description="Helical" evidence="8">
    <location>
        <begin position="398"/>
        <end position="415"/>
    </location>
</feature>
<evidence type="ECO:0000313" key="10">
    <source>
        <dbReference type="Proteomes" id="UP001153737"/>
    </source>
</evidence>
<dbReference type="EMBL" id="OU896714">
    <property type="protein sequence ID" value="CAG9824900.1"/>
    <property type="molecule type" value="Genomic_DNA"/>
</dbReference>